<proteinExistence type="evidence at transcript level"/>
<evidence type="ECO:0000259" key="11">
    <source>
        <dbReference type="PROSITE" id="PS51745"/>
    </source>
</evidence>
<evidence type="ECO:0000256" key="7">
    <source>
        <dbReference type="ARBA" id="ARBA00023242"/>
    </source>
</evidence>
<evidence type="ECO:0000256" key="2">
    <source>
        <dbReference type="ARBA" id="ARBA00006728"/>
    </source>
</evidence>
<dbReference type="Pfam" id="PF02309">
    <property type="entry name" value="AUX_IAA"/>
    <property type="match status" value="1"/>
</dbReference>
<reference evidence="12" key="1">
    <citation type="submission" date="2017-10" db="EMBL/GenBank/DDBJ databases">
        <title>The expression profiling of the BpIAA gene family and determination of IAA in Betula platyphylla tetraploids.</title>
        <authorList>
            <person name="Xu W."/>
        </authorList>
    </citation>
    <scope>NUCLEOTIDE SEQUENCE</scope>
</reference>
<keyword evidence="6 10" id="KW-0804">Transcription</keyword>
<organism evidence="12">
    <name type="scientific">Betula platyphylla</name>
    <name type="common">Asian white birch</name>
    <dbReference type="NCBI Taxonomy" id="78630"/>
    <lineage>
        <taxon>Eukaryota</taxon>
        <taxon>Viridiplantae</taxon>
        <taxon>Streptophyta</taxon>
        <taxon>Embryophyta</taxon>
        <taxon>Tracheophyta</taxon>
        <taxon>Spermatophyta</taxon>
        <taxon>Magnoliopsida</taxon>
        <taxon>eudicotyledons</taxon>
        <taxon>Gunneridae</taxon>
        <taxon>Pentapetalae</taxon>
        <taxon>rosids</taxon>
        <taxon>fabids</taxon>
        <taxon>Fagales</taxon>
        <taxon>Betulaceae</taxon>
        <taxon>Betula</taxon>
    </lineage>
</organism>
<name>A0A346RRL4_BETPL</name>
<comment type="subunit">
    <text evidence="3 10">Homodimers and heterodimers.</text>
</comment>
<sequence>MELQLGLALPAHVHNPVKGFDLNDIGSREPAWSYGSCCLGTEKCFKNKRSSEEAFGKNGDVAQAFPLLLWNGQPNEDDDRKGQKHRITSCTINKKELEENHVVGWPPIKSWRKKQLHQHQGGQIKNYDHQTADQIRSTGGRSNSLYVKVKMEGVAIARKIDLRLYHSYHTLTNTLIGMFSKYPKIDKDGATYTLTYQDEEGDWLLAGDVPWQTFIESVKRLELLRTGG</sequence>
<dbReference type="EMBL" id="MG198858">
    <property type="protein sequence ID" value="AXS76500.1"/>
    <property type="molecule type" value="mRNA"/>
</dbReference>
<dbReference type="PANTHER" id="PTHR31734:SF44">
    <property type="entry name" value="AUXIN-RESPONSIVE PROTEIN"/>
    <property type="match status" value="1"/>
</dbReference>
<comment type="subcellular location">
    <subcellularLocation>
        <location evidence="1 10">Nucleus</location>
    </subcellularLocation>
</comment>
<dbReference type="PROSITE" id="PS51745">
    <property type="entry name" value="PB1"/>
    <property type="match status" value="1"/>
</dbReference>
<evidence type="ECO:0000256" key="5">
    <source>
        <dbReference type="ARBA" id="ARBA00023015"/>
    </source>
</evidence>
<dbReference type="InterPro" id="IPR033389">
    <property type="entry name" value="AUX/IAA_dom"/>
</dbReference>
<keyword evidence="7 10" id="KW-0539">Nucleus</keyword>
<dbReference type="AlphaFoldDB" id="A0A346RRL4"/>
<dbReference type="InterPro" id="IPR003311">
    <property type="entry name" value="AUX_IAA"/>
</dbReference>
<protein>
    <recommendedName>
        <fullName evidence="10">Auxin-responsive protein</fullName>
    </recommendedName>
</protein>
<evidence type="ECO:0000256" key="6">
    <source>
        <dbReference type="ARBA" id="ARBA00023163"/>
    </source>
</evidence>
<keyword evidence="4 10" id="KW-0678">Repressor</keyword>
<accession>A0A346RRL4</accession>
<dbReference type="PANTHER" id="PTHR31734">
    <property type="entry name" value="AUXIN-RESPONSIVE PROTEIN IAA17"/>
    <property type="match status" value="1"/>
</dbReference>
<evidence type="ECO:0000256" key="1">
    <source>
        <dbReference type="ARBA" id="ARBA00004123"/>
    </source>
</evidence>
<dbReference type="GO" id="GO:0006355">
    <property type="term" value="P:regulation of DNA-templated transcription"/>
    <property type="evidence" value="ECO:0007669"/>
    <property type="project" value="InterPro"/>
</dbReference>
<keyword evidence="8 10" id="KW-0927">Auxin signaling pathway</keyword>
<evidence type="ECO:0000313" key="12">
    <source>
        <dbReference type="EMBL" id="AXS76500.1"/>
    </source>
</evidence>
<dbReference type="GO" id="GO:0009734">
    <property type="term" value="P:auxin-activated signaling pathway"/>
    <property type="evidence" value="ECO:0007669"/>
    <property type="project" value="UniProtKB-UniRule"/>
</dbReference>
<dbReference type="Gene3D" id="3.10.20.90">
    <property type="entry name" value="Phosphatidylinositol 3-kinase Catalytic Subunit, Chain A, domain 1"/>
    <property type="match status" value="1"/>
</dbReference>
<keyword evidence="5 10" id="KW-0805">Transcription regulation</keyword>
<dbReference type="InterPro" id="IPR053793">
    <property type="entry name" value="PB1-like"/>
</dbReference>
<evidence type="ECO:0000256" key="3">
    <source>
        <dbReference type="ARBA" id="ARBA00011726"/>
    </source>
</evidence>
<evidence type="ECO:0000256" key="8">
    <source>
        <dbReference type="ARBA" id="ARBA00023294"/>
    </source>
</evidence>
<evidence type="ECO:0000256" key="10">
    <source>
        <dbReference type="RuleBase" id="RU004549"/>
    </source>
</evidence>
<evidence type="ECO:0000256" key="9">
    <source>
        <dbReference type="ARBA" id="ARBA00025283"/>
    </source>
</evidence>
<comment type="similarity">
    <text evidence="2 10">Belongs to the Aux/IAA family.</text>
</comment>
<dbReference type="GO" id="GO:0005634">
    <property type="term" value="C:nucleus"/>
    <property type="evidence" value="ECO:0007669"/>
    <property type="project" value="UniProtKB-SubCell"/>
</dbReference>
<dbReference type="SUPFAM" id="SSF54277">
    <property type="entry name" value="CAD &amp; PB1 domains"/>
    <property type="match status" value="1"/>
</dbReference>
<evidence type="ECO:0000256" key="4">
    <source>
        <dbReference type="ARBA" id="ARBA00022491"/>
    </source>
</evidence>
<comment type="function">
    <text evidence="9">Aux/IAA proteins are short-lived transcriptional factors that function as repressors of early auxin response genes at low auxin concentrations. Repression is thought to result from the interaction with auxin response factors (ARFs), proteins that bind to the auxin-responsive promoter element (AuxRE). Formation of heterodimers with ARF proteins may alter their ability to modulate early auxin response genes expression.</text>
</comment>
<feature type="domain" description="PB1" evidence="11">
    <location>
        <begin position="144"/>
        <end position="228"/>
    </location>
</feature>